<dbReference type="OrthoDB" id="10001367at2759"/>
<evidence type="ECO:0000313" key="3">
    <source>
        <dbReference type="Proteomes" id="UP000663829"/>
    </source>
</evidence>
<gene>
    <name evidence="1" type="ORF">GPM918_LOCUS35861</name>
    <name evidence="2" type="ORF">SRO942_LOCUS36587</name>
</gene>
<dbReference type="EMBL" id="CAJNOQ010021153">
    <property type="protein sequence ID" value="CAF1481504.1"/>
    <property type="molecule type" value="Genomic_DNA"/>
</dbReference>
<evidence type="ECO:0000313" key="2">
    <source>
        <dbReference type="EMBL" id="CAF4346483.1"/>
    </source>
</evidence>
<dbReference type="Proteomes" id="UP000663829">
    <property type="component" value="Unassembled WGS sequence"/>
</dbReference>
<feature type="non-terminal residue" evidence="1">
    <location>
        <position position="1"/>
    </location>
</feature>
<sequence length="140" mass="15496">LRYQHFHFVAELNSWTLSMSGTYPPVAAENTCASLLDGNFNTGAATCSSGEDWIKATFPKPPCVTSITIAPLQKDTNVWEATNGSGGSVQYSNDDQTWTNCGNIEYVAMQKQKIEIGGVDARYWRLYCISYLGTSSFIFR</sequence>
<dbReference type="InterPro" id="IPR008979">
    <property type="entry name" value="Galactose-bd-like_sf"/>
</dbReference>
<organism evidence="1 3">
    <name type="scientific">Didymodactylos carnosus</name>
    <dbReference type="NCBI Taxonomy" id="1234261"/>
    <lineage>
        <taxon>Eukaryota</taxon>
        <taxon>Metazoa</taxon>
        <taxon>Spiralia</taxon>
        <taxon>Gnathifera</taxon>
        <taxon>Rotifera</taxon>
        <taxon>Eurotatoria</taxon>
        <taxon>Bdelloidea</taxon>
        <taxon>Philodinida</taxon>
        <taxon>Philodinidae</taxon>
        <taxon>Didymodactylos</taxon>
    </lineage>
</organism>
<dbReference type="Pfam" id="PF22633">
    <property type="entry name" value="F5_F8_type_C_2"/>
    <property type="match status" value="1"/>
</dbReference>
<comment type="caution">
    <text evidence="1">The sequence shown here is derived from an EMBL/GenBank/DDBJ whole genome shotgun (WGS) entry which is preliminary data.</text>
</comment>
<dbReference type="EMBL" id="CAJOBC010086635">
    <property type="protein sequence ID" value="CAF4346483.1"/>
    <property type="molecule type" value="Genomic_DNA"/>
</dbReference>
<proteinExistence type="predicted"/>
<protein>
    <recommendedName>
        <fullName evidence="4">F5/8 type C domain-containing protein</fullName>
    </recommendedName>
</protein>
<dbReference type="SUPFAM" id="SSF49785">
    <property type="entry name" value="Galactose-binding domain-like"/>
    <property type="match status" value="1"/>
</dbReference>
<dbReference type="Gene3D" id="2.60.120.260">
    <property type="entry name" value="Galactose-binding domain-like"/>
    <property type="match status" value="1"/>
</dbReference>
<name>A0A815RRU5_9BILA</name>
<dbReference type="AlphaFoldDB" id="A0A815RRU5"/>
<evidence type="ECO:0000313" key="1">
    <source>
        <dbReference type="EMBL" id="CAF1481504.1"/>
    </source>
</evidence>
<reference evidence="1" key="1">
    <citation type="submission" date="2021-02" db="EMBL/GenBank/DDBJ databases">
        <authorList>
            <person name="Nowell W R."/>
        </authorList>
    </citation>
    <scope>NUCLEOTIDE SEQUENCE</scope>
</reference>
<accession>A0A815RRU5</accession>
<keyword evidence="3" id="KW-1185">Reference proteome</keyword>
<evidence type="ECO:0008006" key="4">
    <source>
        <dbReference type="Google" id="ProtNLM"/>
    </source>
</evidence>
<dbReference type="Proteomes" id="UP000681722">
    <property type="component" value="Unassembled WGS sequence"/>
</dbReference>